<reference evidence="1 2" key="1">
    <citation type="journal article" date="2015" name="Stand. Genomic Sci.">
        <title>Genomic Encyclopedia of Bacterial and Archaeal Type Strains, Phase III: the genomes of soil and plant-associated and newly described type strains.</title>
        <authorList>
            <person name="Whitman W.B."/>
            <person name="Woyke T."/>
            <person name="Klenk H.P."/>
            <person name="Zhou Y."/>
            <person name="Lilburn T.G."/>
            <person name="Beck B.J."/>
            <person name="De Vos P."/>
            <person name="Vandamme P."/>
            <person name="Eisen J.A."/>
            <person name="Garrity G."/>
            <person name="Hugenholtz P."/>
            <person name="Kyrpides N.C."/>
        </authorList>
    </citation>
    <scope>NUCLEOTIDE SEQUENCE [LARGE SCALE GENOMIC DNA]</scope>
    <source>
        <strain evidence="1 2">VKM Ac-2538</strain>
    </source>
</reference>
<evidence type="ECO:0000313" key="1">
    <source>
        <dbReference type="EMBL" id="TCO07586.1"/>
    </source>
</evidence>
<accession>A0ABY2B5P9</accession>
<comment type="caution">
    <text evidence="1">The sequence shown here is derived from an EMBL/GenBank/DDBJ whole genome shotgun (WGS) entry which is preliminary data.</text>
</comment>
<proteinExistence type="predicted"/>
<keyword evidence="2" id="KW-1185">Reference proteome</keyword>
<dbReference type="Proteomes" id="UP000295818">
    <property type="component" value="Unassembled WGS sequence"/>
</dbReference>
<sequence length="42" mass="4661">MRIWLCRIGLVDADRLIAGLRIRGKSICKAVEDVPGHGPSRM</sequence>
<organism evidence="1 2">
    <name type="scientific">Kribbella orskensis</name>
    <dbReference type="NCBI Taxonomy" id="2512216"/>
    <lineage>
        <taxon>Bacteria</taxon>
        <taxon>Bacillati</taxon>
        <taxon>Actinomycetota</taxon>
        <taxon>Actinomycetes</taxon>
        <taxon>Propionibacteriales</taxon>
        <taxon>Kribbellaceae</taxon>
        <taxon>Kribbella</taxon>
    </lineage>
</organism>
<dbReference type="EMBL" id="SLWM01000054">
    <property type="protein sequence ID" value="TCO07586.1"/>
    <property type="molecule type" value="Genomic_DNA"/>
</dbReference>
<gene>
    <name evidence="1" type="ORF">EV644_1548</name>
</gene>
<name>A0ABY2B5P9_9ACTN</name>
<protein>
    <submittedName>
        <fullName evidence="1">Uncharacterized protein</fullName>
    </submittedName>
</protein>
<evidence type="ECO:0000313" key="2">
    <source>
        <dbReference type="Proteomes" id="UP000295818"/>
    </source>
</evidence>